<dbReference type="PANTHER" id="PTHR16451">
    <property type="entry name" value="MITOCHONDRIAL DYNAMICS PROTEINS 49/51 FAMILY MEMBER"/>
    <property type="match status" value="1"/>
</dbReference>
<keyword evidence="6" id="KW-0472">Membrane</keyword>
<evidence type="ECO:0000256" key="6">
    <source>
        <dbReference type="ARBA" id="ARBA00023136"/>
    </source>
</evidence>
<evidence type="ECO:0000256" key="4">
    <source>
        <dbReference type="ARBA" id="ARBA00022989"/>
    </source>
</evidence>
<comment type="similarity">
    <text evidence="7">Belongs to the MID49/MID51 family.</text>
</comment>
<dbReference type="RefSeq" id="XP_012412348.2">
    <property type="nucleotide sequence ID" value="XM_012556894.2"/>
</dbReference>
<keyword evidence="3" id="KW-1000">Mitochondrion outer membrane</keyword>
<comment type="subcellular location">
    <subcellularLocation>
        <location evidence="1">Mitochondrion outer membrane</location>
        <topology evidence="1">Single-pass membrane protein</topology>
    </subcellularLocation>
</comment>
<dbReference type="GO" id="GO:0090141">
    <property type="term" value="P:positive regulation of mitochondrial fission"/>
    <property type="evidence" value="ECO:0007669"/>
    <property type="project" value="TreeGrafter"/>
</dbReference>
<evidence type="ECO:0000259" key="13">
    <source>
        <dbReference type="Pfam" id="PF21297"/>
    </source>
</evidence>
<dbReference type="InterPro" id="IPR046906">
    <property type="entry name" value="Mab-21_HhH/H2TH-like"/>
</dbReference>
<protein>
    <recommendedName>
        <fullName evidence="9">Mitochondrial dynamics protein MID49</fullName>
    </recommendedName>
    <alternativeName>
        <fullName evidence="10">Mitochondrial elongation factor 2</fullName>
    </alternativeName>
</protein>
<dbReference type="GO" id="GO:0007005">
    <property type="term" value="P:mitochondrion organization"/>
    <property type="evidence" value="ECO:0007669"/>
    <property type="project" value="InterPro"/>
</dbReference>
<evidence type="ECO:0000313" key="14">
    <source>
        <dbReference type="Proteomes" id="UP000248480"/>
    </source>
</evidence>
<evidence type="ECO:0000256" key="2">
    <source>
        <dbReference type="ARBA" id="ARBA00022692"/>
    </source>
</evidence>
<evidence type="ECO:0000256" key="1">
    <source>
        <dbReference type="ARBA" id="ARBA00004572"/>
    </source>
</evidence>
<keyword evidence="14" id="KW-1185">Reference proteome</keyword>
<dbReference type="STRING" id="127582.A0A2Y9G0P9"/>
<evidence type="ECO:0000256" key="7">
    <source>
        <dbReference type="ARBA" id="ARBA00061008"/>
    </source>
</evidence>
<proteinExistence type="inferred from homology"/>
<dbReference type="KEGG" id="tmu:101340645"/>
<sequence length="542" mass="59191">MCPWRGYGLLGLRRSVPGPPRSIPSWLGLRGRAVQLRLPLRVLKPRRRLTMAEFSQKRGKRHDDAVLGSAVDFLLANARLVLGVGAAAVLGIATLAVKRLIDKATSLRDEEDDTKGNTMCLEDGWRELSLLKATPRPQPRPLPAALSQPVSTLAPSPAAPEAPGDNGPWMPPQCSSPAPLCLTFQEKLLAFEREHLAIPTVDVAVAQRLACDISLELQAFLRNKFPELPFGAPEPSGPLFDGLQASAADPVRLLVPLRLEPGLWGLVPGADTVARDARCWAVRRTQLEFQPRGSSPWDRFLVGGYLCAQLLLELLHKALATSVNWPAISSLLGCLVRPNVISEELLLEVRQEHLNLTVAVLPAMVGAGNNDRVLLAWPLKGLAGNLWLQDFYQAESTRLRALDDQDAGSRQRLLRLLCGVCCRHPALGRLGRDHLTQVVLRLGEEEVDWAEAALASRFLQALEELIDGLERASLLCHFNPSVNLFGNLHEEEIDSIGYVLYSGLQAPEWLLRGGVASMGSDAGALCAPPSQGFREHFTLAFS</sequence>
<evidence type="ECO:0000256" key="5">
    <source>
        <dbReference type="ARBA" id="ARBA00023128"/>
    </source>
</evidence>
<evidence type="ECO:0000256" key="9">
    <source>
        <dbReference type="ARBA" id="ARBA00074072"/>
    </source>
</evidence>
<reference evidence="15" key="1">
    <citation type="submission" date="2025-08" db="UniProtKB">
        <authorList>
            <consortium name="RefSeq"/>
        </authorList>
    </citation>
    <scope>IDENTIFICATION</scope>
</reference>
<evidence type="ECO:0000313" key="15">
    <source>
        <dbReference type="RefSeq" id="XP_012412348.2"/>
    </source>
</evidence>
<dbReference type="PANTHER" id="PTHR16451:SF11">
    <property type="entry name" value="MITOCHONDRIAL DYNAMICS PROTEIN MID49"/>
    <property type="match status" value="1"/>
</dbReference>
<keyword evidence="5" id="KW-0496">Mitochondrion</keyword>
<evidence type="ECO:0000256" key="3">
    <source>
        <dbReference type="ARBA" id="ARBA00022787"/>
    </source>
</evidence>
<dbReference type="Gene3D" id="1.10.1410.40">
    <property type="match status" value="1"/>
</dbReference>
<evidence type="ECO:0000256" key="8">
    <source>
        <dbReference type="ARBA" id="ARBA00063411"/>
    </source>
</evidence>
<dbReference type="Pfam" id="PF21297">
    <property type="entry name" value="MID51-like_C"/>
    <property type="match status" value="1"/>
</dbReference>
<dbReference type="CTD" id="125170"/>
<dbReference type="InParanoid" id="A0A2Y9G0P9"/>
<dbReference type="GeneID" id="101340645"/>
<organism evidence="14 15">
    <name type="scientific">Trichechus manatus latirostris</name>
    <name type="common">Florida manatee</name>
    <dbReference type="NCBI Taxonomy" id="127582"/>
    <lineage>
        <taxon>Eukaryota</taxon>
        <taxon>Metazoa</taxon>
        <taxon>Chordata</taxon>
        <taxon>Craniata</taxon>
        <taxon>Vertebrata</taxon>
        <taxon>Euteleostomi</taxon>
        <taxon>Mammalia</taxon>
        <taxon>Eutheria</taxon>
        <taxon>Afrotheria</taxon>
        <taxon>Sirenia</taxon>
        <taxon>Trichechidae</taxon>
        <taxon>Trichechus</taxon>
    </lineage>
</organism>
<dbReference type="GO" id="GO:0005741">
    <property type="term" value="C:mitochondrial outer membrane"/>
    <property type="evidence" value="ECO:0007669"/>
    <property type="project" value="UniProtKB-SubCell"/>
</dbReference>
<dbReference type="FunCoup" id="A0A2Y9G0P9">
    <property type="interactions" value="141"/>
</dbReference>
<evidence type="ECO:0000256" key="11">
    <source>
        <dbReference type="SAM" id="MobiDB-lite"/>
    </source>
</evidence>
<feature type="domain" description="Mab-21-like HhH/H2TH-like" evidence="12">
    <location>
        <begin position="444"/>
        <end position="496"/>
    </location>
</feature>
<accession>A0A2Y9G0P9</accession>
<dbReference type="InterPro" id="IPR049097">
    <property type="entry name" value="MID51-like_C"/>
</dbReference>
<dbReference type="Proteomes" id="UP000248480">
    <property type="component" value="Unplaced"/>
</dbReference>
<feature type="domain" description="Mitochondrial dynamics protein MID51-like C-terminal" evidence="13">
    <location>
        <begin position="202"/>
        <end position="395"/>
    </location>
</feature>
<comment type="subunit">
    <text evidence="8">Interacts with DNM1L.</text>
</comment>
<dbReference type="FunFam" id="3.30.460.90:FF:000004">
    <property type="entry name" value="Mitochondrial elongation factor 2"/>
    <property type="match status" value="1"/>
</dbReference>
<feature type="region of interest" description="Disordered" evidence="11">
    <location>
        <begin position="134"/>
        <end position="172"/>
    </location>
</feature>
<dbReference type="Gene3D" id="3.30.460.90">
    <property type="match status" value="1"/>
</dbReference>
<keyword evidence="4" id="KW-1133">Transmembrane helix</keyword>
<evidence type="ECO:0000256" key="10">
    <source>
        <dbReference type="ARBA" id="ARBA00080814"/>
    </source>
</evidence>
<dbReference type="SMART" id="SM01265">
    <property type="entry name" value="Mab-21"/>
    <property type="match status" value="1"/>
</dbReference>
<evidence type="ECO:0000259" key="12">
    <source>
        <dbReference type="Pfam" id="PF20266"/>
    </source>
</evidence>
<dbReference type="InterPro" id="IPR024810">
    <property type="entry name" value="MAB21L/cGLR"/>
</dbReference>
<dbReference type="Pfam" id="PF20266">
    <property type="entry name" value="Mab-21_C"/>
    <property type="match status" value="1"/>
</dbReference>
<keyword evidence="2" id="KW-0812">Transmembrane</keyword>
<dbReference type="InterPro" id="IPR045909">
    <property type="entry name" value="MID49/MID51"/>
</dbReference>
<dbReference type="AlphaFoldDB" id="A0A2Y9G0P9"/>
<gene>
    <name evidence="15" type="primary">MIEF2</name>
</gene>
<dbReference type="FunFam" id="1.10.1410.40:FF:000003">
    <property type="entry name" value="Mitochondrial dynamics protein MID51"/>
    <property type="match status" value="1"/>
</dbReference>
<name>A0A2Y9G0P9_TRIMA</name>